<dbReference type="InterPro" id="IPR052337">
    <property type="entry name" value="SAT4-like"/>
</dbReference>
<organism evidence="8 9">
    <name type="scientific">Periconia digitata</name>
    <dbReference type="NCBI Taxonomy" id="1303443"/>
    <lineage>
        <taxon>Eukaryota</taxon>
        <taxon>Fungi</taxon>
        <taxon>Dikarya</taxon>
        <taxon>Ascomycota</taxon>
        <taxon>Pezizomycotina</taxon>
        <taxon>Dothideomycetes</taxon>
        <taxon>Pleosporomycetidae</taxon>
        <taxon>Pleosporales</taxon>
        <taxon>Massarineae</taxon>
        <taxon>Periconiaceae</taxon>
        <taxon>Periconia</taxon>
    </lineage>
</organism>
<proteinExistence type="inferred from homology"/>
<feature type="domain" description="Rhodopsin" evidence="7">
    <location>
        <begin position="62"/>
        <end position="306"/>
    </location>
</feature>
<dbReference type="InterPro" id="IPR049326">
    <property type="entry name" value="Rhodopsin_dom_fungi"/>
</dbReference>
<dbReference type="PANTHER" id="PTHR33048:SF2">
    <property type="entry name" value="SRPK"/>
    <property type="match status" value="1"/>
</dbReference>
<feature type="transmembrane region" description="Helical" evidence="6">
    <location>
        <begin position="212"/>
        <end position="235"/>
    </location>
</feature>
<comment type="caution">
    <text evidence="8">The sequence shown here is derived from an EMBL/GenBank/DDBJ whole genome shotgun (WGS) entry which is preliminary data.</text>
</comment>
<evidence type="ECO:0000256" key="5">
    <source>
        <dbReference type="ARBA" id="ARBA00038359"/>
    </source>
</evidence>
<feature type="transmembrane region" description="Helical" evidence="6">
    <location>
        <begin position="171"/>
        <end position="192"/>
    </location>
</feature>
<gene>
    <name evidence="8" type="ORF">PDIGIT_LOCUS403</name>
</gene>
<evidence type="ECO:0000313" key="9">
    <source>
        <dbReference type="Proteomes" id="UP001152607"/>
    </source>
</evidence>
<evidence type="ECO:0000256" key="1">
    <source>
        <dbReference type="ARBA" id="ARBA00004141"/>
    </source>
</evidence>
<accession>A0A9W4U1P2</accession>
<keyword evidence="4 6" id="KW-0472">Membrane</keyword>
<dbReference type="PANTHER" id="PTHR33048">
    <property type="entry name" value="PTH11-LIKE INTEGRAL MEMBRANE PROTEIN (AFU_ORTHOLOGUE AFUA_5G11245)"/>
    <property type="match status" value="1"/>
</dbReference>
<name>A0A9W4U1P2_9PLEO</name>
<evidence type="ECO:0000313" key="8">
    <source>
        <dbReference type="EMBL" id="CAI6236057.1"/>
    </source>
</evidence>
<evidence type="ECO:0000259" key="7">
    <source>
        <dbReference type="Pfam" id="PF20684"/>
    </source>
</evidence>
<dbReference type="OrthoDB" id="2988756at2759"/>
<feature type="transmembrane region" description="Helical" evidence="6">
    <location>
        <begin position="77"/>
        <end position="100"/>
    </location>
</feature>
<feature type="transmembrane region" description="Helical" evidence="6">
    <location>
        <begin position="247"/>
        <end position="265"/>
    </location>
</feature>
<dbReference type="Proteomes" id="UP001152607">
    <property type="component" value="Unassembled WGS sequence"/>
</dbReference>
<comment type="similarity">
    <text evidence="5">Belongs to the SAT4 family.</text>
</comment>
<dbReference type="GO" id="GO:0016020">
    <property type="term" value="C:membrane"/>
    <property type="evidence" value="ECO:0007669"/>
    <property type="project" value="UniProtKB-SubCell"/>
</dbReference>
<keyword evidence="2 6" id="KW-0812">Transmembrane</keyword>
<dbReference type="AlphaFoldDB" id="A0A9W4U1P2"/>
<feature type="transmembrane region" description="Helical" evidence="6">
    <location>
        <begin position="127"/>
        <end position="150"/>
    </location>
</feature>
<dbReference type="Pfam" id="PF20684">
    <property type="entry name" value="Fung_rhodopsin"/>
    <property type="match status" value="1"/>
</dbReference>
<feature type="transmembrane region" description="Helical" evidence="6">
    <location>
        <begin position="43"/>
        <end position="65"/>
    </location>
</feature>
<evidence type="ECO:0000256" key="2">
    <source>
        <dbReference type="ARBA" id="ARBA00022692"/>
    </source>
</evidence>
<evidence type="ECO:0000256" key="6">
    <source>
        <dbReference type="SAM" id="Phobius"/>
    </source>
</evidence>
<evidence type="ECO:0000256" key="4">
    <source>
        <dbReference type="ARBA" id="ARBA00023136"/>
    </source>
</evidence>
<reference evidence="8" key="1">
    <citation type="submission" date="2023-01" db="EMBL/GenBank/DDBJ databases">
        <authorList>
            <person name="Van Ghelder C."/>
            <person name="Rancurel C."/>
        </authorList>
    </citation>
    <scope>NUCLEOTIDE SEQUENCE</scope>
    <source>
        <strain evidence="8">CNCM I-4278</strain>
    </source>
</reference>
<keyword evidence="9" id="KW-1185">Reference proteome</keyword>
<evidence type="ECO:0000256" key="3">
    <source>
        <dbReference type="ARBA" id="ARBA00022989"/>
    </source>
</evidence>
<feature type="transmembrane region" description="Helical" evidence="6">
    <location>
        <begin position="5"/>
        <end position="23"/>
    </location>
</feature>
<dbReference type="EMBL" id="CAOQHR010000001">
    <property type="protein sequence ID" value="CAI6236057.1"/>
    <property type="molecule type" value="Genomic_DNA"/>
</dbReference>
<keyword evidence="3 6" id="KW-1133">Transmembrane helix</keyword>
<protein>
    <recommendedName>
        <fullName evidence="7">Rhodopsin domain-containing protein</fullName>
    </recommendedName>
</protein>
<comment type="subcellular location">
    <subcellularLocation>
        <location evidence="1">Membrane</location>
        <topology evidence="1">Multi-pass membrane protein</topology>
    </subcellularLocation>
</comment>
<sequence>MIPSLLVRAILSVSLTLYSFFPYSCFTHDPNPTSGYSCSSSTMHSIEVFLELGIGWMIIVFRIFARSRQLGITKLQIDDYLMVFAGCLYAGEVTCAYFVAEMTRQQRAANRPRATPRLFDRESAGKIFLAGWLTYTALIWTLKTCILLFYSRLTQNVHINNMRLRIRIGAFALAITFVSLVCVILLVCSPLQPEWQNGPHPGGTCRGSSANSNTYVMLVFNVLTDVYLMYLPIPVIWAAKLDLKRKFGLTALFAGAVVTAVFGFLRCISIVTSPGLEGASVAGLWSARESCTAVIVTNIPLIYPYVNQLRHSIKAAASRSGTGYGYGSYGNGSGAGKDAAHASSLSKSTRNKKRSLYAIPGDTVVDGNESVERIVQSPGLRSDRGDIEMGERFRRRSVDSLGIRVERSVQVHSSRVQGDGNDRW</sequence>